<protein>
    <submittedName>
        <fullName evidence="4">Zinc-containing alcohol dehydrogenase superfamily protein</fullName>
    </submittedName>
</protein>
<dbReference type="GO" id="GO:0016651">
    <property type="term" value="F:oxidoreductase activity, acting on NAD(P)H"/>
    <property type="evidence" value="ECO:0007669"/>
    <property type="project" value="TreeGrafter"/>
</dbReference>
<dbReference type="InterPro" id="IPR036291">
    <property type="entry name" value="NAD(P)-bd_dom_sf"/>
</dbReference>
<dbReference type="Gene3D" id="3.90.180.10">
    <property type="entry name" value="Medium-chain alcohol dehydrogenases, catalytic domain"/>
    <property type="match status" value="1"/>
</dbReference>
<dbReference type="InterPro" id="IPR013149">
    <property type="entry name" value="ADH-like_C"/>
</dbReference>
<proteinExistence type="predicted"/>
<evidence type="ECO:0000256" key="2">
    <source>
        <dbReference type="ARBA" id="ARBA00023002"/>
    </source>
</evidence>
<name>A0A158GKV5_CABCO</name>
<dbReference type="InterPro" id="IPR011032">
    <property type="entry name" value="GroES-like_sf"/>
</dbReference>
<evidence type="ECO:0000259" key="3">
    <source>
        <dbReference type="SMART" id="SM00829"/>
    </source>
</evidence>
<dbReference type="Gene3D" id="3.40.50.720">
    <property type="entry name" value="NAD(P)-binding Rossmann-like Domain"/>
    <property type="match status" value="1"/>
</dbReference>
<dbReference type="PANTHER" id="PTHR48106">
    <property type="entry name" value="QUINONE OXIDOREDUCTASE PIG3-RELATED"/>
    <property type="match status" value="1"/>
</dbReference>
<organism evidence="4 5">
    <name type="scientific">Caballeronia cordobensis</name>
    <name type="common">Burkholderia cordobensis</name>
    <dbReference type="NCBI Taxonomy" id="1353886"/>
    <lineage>
        <taxon>Bacteria</taxon>
        <taxon>Pseudomonadati</taxon>
        <taxon>Pseudomonadota</taxon>
        <taxon>Betaproteobacteria</taxon>
        <taxon>Burkholderiales</taxon>
        <taxon>Burkholderiaceae</taxon>
        <taxon>Caballeronia</taxon>
    </lineage>
</organism>
<dbReference type="GO" id="GO:0070402">
    <property type="term" value="F:NADPH binding"/>
    <property type="evidence" value="ECO:0007669"/>
    <property type="project" value="TreeGrafter"/>
</dbReference>
<dbReference type="Pfam" id="PF00107">
    <property type="entry name" value="ADH_zinc_N"/>
    <property type="match status" value="1"/>
</dbReference>
<dbReference type="PANTHER" id="PTHR48106:SF18">
    <property type="entry name" value="QUINONE OXIDOREDUCTASE PIG3"/>
    <property type="match status" value="1"/>
</dbReference>
<dbReference type="InterPro" id="IPR013154">
    <property type="entry name" value="ADH-like_N"/>
</dbReference>
<feature type="domain" description="Enoyl reductase (ER)" evidence="3">
    <location>
        <begin position="10"/>
        <end position="326"/>
    </location>
</feature>
<dbReference type="AlphaFoldDB" id="A0A158GKV5"/>
<accession>A0A158GKV5</accession>
<dbReference type="SMART" id="SM00829">
    <property type="entry name" value="PKS_ER"/>
    <property type="match status" value="1"/>
</dbReference>
<keyword evidence="5" id="KW-1185">Reference proteome</keyword>
<reference evidence="5" key="1">
    <citation type="submission" date="2016-01" db="EMBL/GenBank/DDBJ databases">
        <authorList>
            <person name="Peeters C."/>
        </authorList>
    </citation>
    <scope>NUCLEOTIDE SEQUENCE [LARGE SCALE GENOMIC DNA]</scope>
</reference>
<keyword evidence="2" id="KW-0560">Oxidoreductase</keyword>
<evidence type="ECO:0000313" key="5">
    <source>
        <dbReference type="Proteomes" id="UP000054740"/>
    </source>
</evidence>
<dbReference type="SUPFAM" id="SSF51735">
    <property type="entry name" value="NAD(P)-binding Rossmann-fold domains"/>
    <property type="match status" value="1"/>
</dbReference>
<sequence>MKAYVIDRIGGPEVLQLRDIPSVAPQADEVRIRVRAFGLNRGEVYLRAGKMGPIEGVRVPGIEAVGEIAEDPSGTFRVGQRVATAMGGLQFTRHGSYAEEVTVLRANVVDLDGTDLSWEELAALPQAYLTIWGALTHSLSIDAGQTLLVRGATSTVGLAAVTYAKASRLHVIATTRSPDHAEQLHAAGAEHVIIDAGNVADDVLRLRPHGIDAALEVVGAATLRDTAKTLRPFGAVTVIGLLAGPPVLENLNLMTDLPPAVRLSFFPSQLFGSEALPLTHAPLRRIADDIAAKRLPSHLQHTFAFDEVREAHTWIEGNRAHGKLVVRI</sequence>
<dbReference type="RefSeq" id="WP_053571801.1">
    <property type="nucleotide sequence ID" value="NZ_FCNY02000004.1"/>
</dbReference>
<evidence type="ECO:0000313" key="4">
    <source>
        <dbReference type="EMBL" id="SAL32040.1"/>
    </source>
</evidence>
<dbReference type="Pfam" id="PF08240">
    <property type="entry name" value="ADH_N"/>
    <property type="match status" value="1"/>
</dbReference>
<dbReference type="InterPro" id="IPR020843">
    <property type="entry name" value="ER"/>
</dbReference>
<gene>
    <name evidence="4" type="ORF">AWB70_02081</name>
</gene>
<dbReference type="EMBL" id="FCNY02000004">
    <property type="protein sequence ID" value="SAL32040.1"/>
    <property type="molecule type" value="Genomic_DNA"/>
</dbReference>
<dbReference type="SUPFAM" id="SSF50129">
    <property type="entry name" value="GroES-like"/>
    <property type="match status" value="1"/>
</dbReference>
<dbReference type="Proteomes" id="UP000054740">
    <property type="component" value="Unassembled WGS sequence"/>
</dbReference>
<keyword evidence="1" id="KW-0521">NADP</keyword>
<evidence type="ECO:0000256" key="1">
    <source>
        <dbReference type="ARBA" id="ARBA00022857"/>
    </source>
</evidence>